<name>A0A090VPU1_9FLAO</name>
<dbReference type="EMBL" id="BBNR01000005">
    <property type="protein sequence ID" value="GAL66736.1"/>
    <property type="molecule type" value="Genomic_DNA"/>
</dbReference>
<dbReference type="AlphaFoldDB" id="A0A090VPU1"/>
<reference evidence="1 2" key="1">
    <citation type="journal article" date="2014" name="Genome Announc.">
        <title>Draft Genome Sequence of Marine Flavobacterium Jejuia pallidilutea Strain 11shimoA1 and Pigmentation Mutants.</title>
        <authorList>
            <person name="Takatani N."/>
            <person name="Nakanishi M."/>
            <person name="Meirelles P."/>
            <person name="Mino S."/>
            <person name="Suda W."/>
            <person name="Oshima K."/>
            <person name="Hattori M."/>
            <person name="Ohkuma M."/>
            <person name="Hosokawa M."/>
            <person name="Miyashita K."/>
            <person name="Thompson F.L."/>
            <person name="Niwa A."/>
            <person name="Sawabe T."/>
            <person name="Sawabe T."/>
        </authorList>
    </citation>
    <scope>NUCLEOTIDE SEQUENCE [LARGE SCALE GENOMIC DNA]</scope>
    <source>
        <strain evidence="1 2">JCM 19301</strain>
    </source>
</reference>
<proteinExistence type="predicted"/>
<evidence type="ECO:0000313" key="2">
    <source>
        <dbReference type="Proteomes" id="UP000029641"/>
    </source>
</evidence>
<gene>
    <name evidence="1" type="ORF">JCM19301_3214</name>
</gene>
<comment type="caution">
    <text evidence="1">The sequence shown here is derived from an EMBL/GenBank/DDBJ whole genome shotgun (WGS) entry which is preliminary data.</text>
</comment>
<keyword evidence="1" id="KW-0675">Receptor</keyword>
<organism evidence="1 2">
    <name type="scientific">Jejuia pallidilutea</name>
    <dbReference type="NCBI Taxonomy" id="504487"/>
    <lineage>
        <taxon>Bacteria</taxon>
        <taxon>Pseudomonadati</taxon>
        <taxon>Bacteroidota</taxon>
        <taxon>Flavobacteriia</taxon>
        <taxon>Flavobacteriales</taxon>
        <taxon>Flavobacteriaceae</taxon>
        <taxon>Jejuia</taxon>
    </lineage>
</organism>
<sequence length="49" mass="5642">MEFENNLSTRGSGFSFQLGGILKLTNEFRVGLTYDSPTWYTIEEETSQF</sequence>
<dbReference type="Proteomes" id="UP000029641">
    <property type="component" value="Unassembled WGS sequence"/>
</dbReference>
<protein>
    <submittedName>
        <fullName evidence="1">Putative hemin receptor</fullName>
    </submittedName>
</protein>
<accession>A0A090VPU1</accession>
<evidence type="ECO:0000313" key="1">
    <source>
        <dbReference type="EMBL" id="GAL66736.1"/>
    </source>
</evidence>
<dbReference type="RefSeq" id="WP_238566222.1">
    <property type="nucleotide sequence ID" value="NZ_BBNR01000005.1"/>
</dbReference>
<dbReference type="Gene3D" id="2.40.160.60">
    <property type="entry name" value="Outer membrane protein transport protein (OMPP1/FadL/TodX)"/>
    <property type="match status" value="1"/>
</dbReference>